<protein>
    <submittedName>
        <fullName evidence="1">Uncharacterized protein</fullName>
    </submittedName>
</protein>
<sequence>MSAQIKIERQVAHDQQYFEQFDNLTLAAMGYNLTDEAYDELTHSRDLLLESDTAWNLSASIANANMALRVLVLRLSSSSGEAQAAGVYLMEGETLQ</sequence>
<proteinExistence type="predicted"/>
<gene>
    <name evidence="1" type="ORF">M5G18_24550</name>
</gene>
<dbReference type="RefSeq" id="WP_273898268.1">
    <property type="nucleotide sequence ID" value="NZ_JAMDGS010000016.1"/>
</dbReference>
<comment type="caution">
    <text evidence="1">The sequence shown here is derived from an EMBL/GenBank/DDBJ whole genome shotgun (WGS) entry which is preliminary data.</text>
</comment>
<evidence type="ECO:0000313" key="2">
    <source>
        <dbReference type="Proteomes" id="UP001150531"/>
    </source>
</evidence>
<evidence type="ECO:0000313" key="1">
    <source>
        <dbReference type="EMBL" id="MDD1127783.1"/>
    </source>
</evidence>
<keyword evidence="2" id="KW-1185">Reference proteome</keyword>
<dbReference type="EMBL" id="JAMDGS010000016">
    <property type="protein sequence ID" value="MDD1127783.1"/>
    <property type="molecule type" value="Genomic_DNA"/>
</dbReference>
<organism evidence="1 2">
    <name type="scientific">Pseudomonas aphyarum</name>
    <dbReference type="NCBI Taxonomy" id="2942629"/>
    <lineage>
        <taxon>Bacteria</taxon>
        <taxon>Pseudomonadati</taxon>
        <taxon>Pseudomonadota</taxon>
        <taxon>Gammaproteobacteria</taxon>
        <taxon>Pseudomonadales</taxon>
        <taxon>Pseudomonadaceae</taxon>
        <taxon>Pseudomonas</taxon>
    </lineage>
</organism>
<reference evidence="1" key="1">
    <citation type="submission" date="2022-05" db="EMBL/GenBank/DDBJ databases">
        <title>Novel Pseudomonas spp. Isolated from a Rainbow Trout Aquaculture Facility.</title>
        <authorList>
            <person name="Testerman T."/>
            <person name="Graf J."/>
        </authorList>
    </citation>
    <scope>NUCLEOTIDE SEQUENCE</scope>
    <source>
        <strain evidence="1">ID386</strain>
    </source>
</reference>
<dbReference type="Proteomes" id="UP001150531">
    <property type="component" value="Unassembled WGS sequence"/>
</dbReference>
<name>A0ABT5PV50_9PSED</name>
<accession>A0ABT5PV50</accession>